<keyword evidence="5 7" id="KW-1133">Transmembrane helix</keyword>
<feature type="transmembrane region" description="Helical" evidence="7">
    <location>
        <begin position="109"/>
        <end position="132"/>
    </location>
</feature>
<dbReference type="GO" id="GO:0016787">
    <property type="term" value="F:hydrolase activity"/>
    <property type="evidence" value="ECO:0007669"/>
    <property type="project" value="UniProtKB-KW"/>
</dbReference>
<gene>
    <name evidence="9" type="ORF">DFR52_102938</name>
</gene>
<dbReference type="RefSeq" id="WP_110031961.1">
    <property type="nucleotide sequence ID" value="NZ_QGTR01000002.1"/>
</dbReference>
<dbReference type="Gene3D" id="1.20.144.10">
    <property type="entry name" value="Phosphatidic acid phosphatase type 2/haloperoxidase"/>
    <property type="match status" value="2"/>
</dbReference>
<name>A0A317PRR5_9HYPH</name>
<keyword evidence="6 7" id="KW-0472">Membrane</keyword>
<evidence type="ECO:0000256" key="7">
    <source>
        <dbReference type="SAM" id="Phobius"/>
    </source>
</evidence>
<keyword evidence="3 7" id="KW-0812">Transmembrane</keyword>
<dbReference type="OrthoDB" id="9780507at2"/>
<feature type="transmembrane region" description="Helical" evidence="7">
    <location>
        <begin position="80"/>
        <end position="97"/>
    </location>
</feature>
<feature type="transmembrane region" description="Helical" evidence="7">
    <location>
        <begin position="189"/>
        <end position="208"/>
    </location>
</feature>
<feature type="transmembrane region" description="Helical" evidence="7">
    <location>
        <begin position="214"/>
        <end position="238"/>
    </location>
</feature>
<comment type="subcellular location">
    <subcellularLocation>
        <location evidence="1">Cell membrane</location>
        <topology evidence="1">Multi-pass membrane protein</topology>
    </subcellularLocation>
</comment>
<keyword evidence="10" id="KW-1185">Reference proteome</keyword>
<comment type="caution">
    <text evidence="9">The sequence shown here is derived from an EMBL/GenBank/DDBJ whole genome shotgun (WGS) entry which is preliminary data.</text>
</comment>
<evidence type="ECO:0000256" key="5">
    <source>
        <dbReference type="ARBA" id="ARBA00022989"/>
    </source>
</evidence>
<dbReference type="InterPro" id="IPR000326">
    <property type="entry name" value="PAP2/HPO"/>
</dbReference>
<dbReference type="PANTHER" id="PTHR14969:SF62">
    <property type="entry name" value="DECAPRENYLPHOSPHORYL-5-PHOSPHORIBOSE PHOSPHATASE RV3807C-RELATED"/>
    <property type="match status" value="1"/>
</dbReference>
<evidence type="ECO:0000256" key="2">
    <source>
        <dbReference type="ARBA" id="ARBA00022475"/>
    </source>
</evidence>
<dbReference type="PANTHER" id="PTHR14969">
    <property type="entry name" value="SPHINGOSINE-1-PHOSPHATE PHOSPHOHYDROLASE"/>
    <property type="match status" value="1"/>
</dbReference>
<feature type="transmembrane region" description="Helical" evidence="7">
    <location>
        <begin position="30"/>
        <end position="50"/>
    </location>
</feature>
<dbReference type="Pfam" id="PF01569">
    <property type="entry name" value="PAP2"/>
    <property type="match status" value="1"/>
</dbReference>
<proteinExistence type="predicted"/>
<evidence type="ECO:0000313" key="10">
    <source>
        <dbReference type="Proteomes" id="UP000246352"/>
    </source>
</evidence>
<evidence type="ECO:0000256" key="6">
    <source>
        <dbReference type="ARBA" id="ARBA00023136"/>
    </source>
</evidence>
<evidence type="ECO:0000313" key="9">
    <source>
        <dbReference type="EMBL" id="PWW02270.1"/>
    </source>
</evidence>
<organism evidence="9 10">
    <name type="scientific">Hoeflea marina</name>
    <dbReference type="NCBI Taxonomy" id="274592"/>
    <lineage>
        <taxon>Bacteria</taxon>
        <taxon>Pseudomonadati</taxon>
        <taxon>Pseudomonadota</taxon>
        <taxon>Alphaproteobacteria</taxon>
        <taxon>Hyphomicrobiales</taxon>
        <taxon>Rhizobiaceae</taxon>
        <taxon>Hoeflea</taxon>
    </lineage>
</organism>
<sequence length="258" mass="28130">MNPIKTARANIALAFRRGARRREAPFIKPLLVWEMLLAAFVGALIAASLLDSAIGETRGTYPVLVSSVSQWVTRLGKSDWILIPTGVALIALTFVNVETLTRKAKARLFRWNVLLCFIFIGVGLPSLVSTLLKRVIGRPRPTHFAESGLFDFQPFTVDASFASFPSGHSTTIGALAMVLVLLIPRFRHLFIVVGALVGASRIGVGAHYPSDVLVGLLLGAGGAYLVAKWFAAHGLLFLDTPMDRPAVRPAMRLRHFFE</sequence>
<dbReference type="GO" id="GO:0005886">
    <property type="term" value="C:plasma membrane"/>
    <property type="evidence" value="ECO:0007669"/>
    <property type="project" value="UniProtKB-SubCell"/>
</dbReference>
<reference evidence="9 10" key="1">
    <citation type="submission" date="2018-05" db="EMBL/GenBank/DDBJ databases">
        <title>Genomic Encyclopedia of Type Strains, Phase IV (KMG-IV): sequencing the most valuable type-strain genomes for metagenomic binning, comparative biology and taxonomic classification.</title>
        <authorList>
            <person name="Goeker M."/>
        </authorList>
    </citation>
    <scope>NUCLEOTIDE SEQUENCE [LARGE SCALE GENOMIC DNA]</scope>
    <source>
        <strain evidence="9 10">DSM 16791</strain>
    </source>
</reference>
<feature type="domain" description="Phosphatidic acid phosphatase type 2/haloperoxidase" evidence="8">
    <location>
        <begin position="113"/>
        <end position="227"/>
    </location>
</feature>
<dbReference type="AlphaFoldDB" id="A0A317PRR5"/>
<keyword evidence="2" id="KW-1003">Cell membrane</keyword>
<evidence type="ECO:0000256" key="1">
    <source>
        <dbReference type="ARBA" id="ARBA00004651"/>
    </source>
</evidence>
<evidence type="ECO:0000256" key="3">
    <source>
        <dbReference type="ARBA" id="ARBA00022692"/>
    </source>
</evidence>
<dbReference type="InterPro" id="IPR036938">
    <property type="entry name" value="PAP2/HPO_sf"/>
</dbReference>
<protein>
    <submittedName>
        <fullName evidence="9">Undecaprenyl-diphosphatase</fullName>
    </submittedName>
</protein>
<keyword evidence="4" id="KW-0378">Hydrolase</keyword>
<evidence type="ECO:0000259" key="8">
    <source>
        <dbReference type="SMART" id="SM00014"/>
    </source>
</evidence>
<accession>A0A317PRR5</accession>
<dbReference type="SUPFAM" id="SSF48317">
    <property type="entry name" value="Acid phosphatase/Vanadium-dependent haloperoxidase"/>
    <property type="match status" value="1"/>
</dbReference>
<feature type="transmembrane region" description="Helical" evidence="7">
    <location>
        <begin position="161"/>
        <end position="182"/>
    </location>
</feature>
<dbReference type="Proteomes" id="UP000246352">
    <property type="component" value="Unassembled WGS sequence"/>
</dbReference>
<evidence type="ECO:0000256" key="4">
    <source>
        <dbReference type="ARBA" id="ARBA00022801"/>
    </source>
</evidence>
<dbReference type="EMBL" id="QGTR01000002">
    <property type="protein sequence ID" value="PWW02270.1"/>
    <property type="molecule type" value="Genomic_DNA"/>
</dbReference>
<dbReference type="SMART" id="SM00014">
    <property type="entry name" value="acidPPc"/>
    <property type="match status" value="1"/>
</dbReference>